<accession>B5Y0H2</accession>
<feature type="compositionally biased region" description="Low complexity" evidence="1">
    <location>
        <begin position="1"/>
        <end position="16"/>
    </location>
</feature>
<dbReference type="Proteomes" id="UP000001734">
    <property type="component" value="Chromosome"/>
</dbReference>
<evidence type="ECO:0000313" key="4">
    <source>
        <dbReference type="Proteomes" id="UP000001734"/>
    </source>
</evidence>
<dbReference type="KEGG" id="kpe:KPK_4162"/>
<dbReference type="InterPro" id="IPR007539">
    <property type="entry name" value="DUF551"/>
</dbReference>
<evidence type="ECO:0000259" key="2">
    <source>
        <dbReference type="Pfam" id="PF04448"/>
    </source>
</evidence>
<dbReference type="BioCyc" id="KPNE507522:GI0B-4143-MONOMER"/>
<feature type="region of interest" description="Disordered" evidence="1">
    <location>
        <begin position="1"/>
        <end position="25"/>
    </location>
</feature>
<dbReference type="Pfam" id="PF04448">
    <property type="entry name" value="DUF551"/>
    <property type="match status" value="1"/>
</dbReference>
<name>B5Y0H2_KLEV3</name>
<sequence length="310" mass="34265">MSSFSGCSRSSTFHSGVRPMTSKLTREQLHERARENVKALKLASRQTAFESAREEILADLQLAELALDAMDSEPVAWGNGCDKTVPAALRYLAENERPFGGESRFNAAHLSQLAREIELMAEAPLYRHAQPVPVVEREPIAWLNDAYLARGVIDGEAGSEDAGPGYIPVYREAGPQPAPVVPDDLLSMAASAIEDLLEHTDPNTSYYSGVWADMPGKLRAAMLSAAPQSPGSEPATVPGKWIPVSEQMPDREVDVQVYCQDKKEQMVAYLERNEQEGYFRFATWRTGEGIYCQPTHWMQLPAGPREVKSE</sequence>
<organism evidence="3 4">
    <name type="scientific">Klebsiella variicola (strain 342)</name>
    <name type="common">Klebsiella pneumoniae</name>
    <dbReference type="NCBI Taxonomy" id="507522"/>
    <lineage>
        <taxon>Bacteria</taxon>
        <taxon>Pseudomonadati</taxon>
        <taxon>Pseudomonadota</taxon>
        <taxon>Gammaproteobacteria</taxon>
        <taxon>Enterobacterales</taxon>
        <taxon>Enterobacteriaceae</taxon>
        <taxon>Klebsiella/Raoultella group</taxon>
        <taxon>Klebsiella</taxon>
        <taxon>Klebsiella pneumoniae complex</taxon>
    </lineage>
</organism>
<evidence type="ECO:0000313" key="3">
    <source>
        <dbReference type="EMBL" id="ACI08594.1"/>
    </source>
</evidence>
<dbReference type="EMBL" id="CP000964">
    <property type="protein sequence ID" value="ACI08594.1"/>
    <property type="molecule type" value="Genomic_DNA"/>
</dbReference>
<dbReference type="AlphaFoldDB" id="B5Y0H2"/>
<protein>
    <recommendedName>
        <fullName evidence="2">DUF551 domain-containing protein</fullName>
    </recommendedName>
</protein>
<dbReference type="HOGENOM" id="CLU_933107_0_0_6"/>
<gene>
    <name evidence="3" type="ordered locus">KPK_4162</name>
</gene>
<feature type="domain" description="DUF551" evidence="2">
    <location>
        <begin position="240"/>
        <end position="304"/>
    </location>
</feature>
<reference evidence="3 4" key="1">
    <citation type="journal article" date="2008" name="PLoS Genet.">
        <title>Complete genome sequence of the N2-fixing broad host range endophyte Klebsiella pneumoniae 342 and virulence predictions verified in mice.</title>
        <authorList>
            <person name="Fouts D.E."/>
            <person name="Tyler H.L."/>
            <person name="DeBoy R.T."/>
            <person name="Daugherty S."/>
            <person name="Ren Q."/>
            <person name="Badger J.H."/>
            <person name="Durkin A.S."/>
            <person name="Huot H."/>
            <person name="Shrivastava S."/>
            <person name="Kothari S."/>
            <person name="Dodson R.J."/>
            <person name="Mohamoud Y."/>
            <person name="Khouri H."/>
            <person name="Roesch L.F."/>
            <person name="Krogfelt K.A."/>
            <person name="Struve C."/>
            <person name="Triplett E.W."/>
            <person name="Methe B.A."/>
        </authorList>
    </citation>
    <scope>NUCLEOTIDE SEQUENCE [LARGE SCALE GENOMIC DNA]</scope>
    <source>
        <strain evidence="3 4">342</strain>
    </source>
</reference>
<proteinExistence type="predicted"/>
<evidence type="ECO:0000256" key="1">
    <source>
        <dbReference type="SAM" id="MobiDB-lite"/>
    </source>
</evidence>